<evidence type="ECO:0000256" key="1">
    <source>
        <dbReference type="SAM" id="Phobius"/>
    </source>
</evidence>
<reference evidence="2 3" key="1">
    <citation type="submission" date="2021-03" db="EMBL/GenBank/DDBJ databases">
        <title>Muricauda lutimaris sp. nov. and Muricauda ruestringensis sp. nov, two marine members of the Flavobacteriaceae isolated from deep sea sediments of Western Pacific.</title>
        <authorList>
            <person name="Zhao S."/>
            <person name="Liu R."/>
        </authorList>
    </citation>
    <scope>NUCLEOTIDE SEQUENCE [LARGE SCALE GENOMIC DNA]</scope>
    <source>
        <strain evidence="2 3">BC31-1-A7</strain>
    </source>
</reference>
<dbReference type="RefSeq" id="WP_207034160.1">
    <property type="nucleotide sequence ID" value="NZ_JAFLNL010000006.1"/>
</dbReference>
<evidence type="ECO:0000313" key="2">
    <source>
        <dbReference type="EMBL" id="MBO0354760.1"/>
    </source>
</evidence>
<dbReference type="Proteomes" id="UP000664044">
    <property type="component" value="Unassembled WGS sequence"/>
</dbReference>
<keyword evidence="1" id="KW-0812">Transmembrane</keyword>
<dbReference type="EMBL" id="JAFLNL010000006">
    <property type="protein sequence ID" value="MBO0354760.1"/>
    <property type="molecule type" value="Genomic_DNA"/>
</dbReference>
<name>A0ABS3G5V1_9FLAO</name>
<sequence>MEREKAFETIIVLALASLIFSVWLHVEWLVYAAMTFLVIGIVSQRASKVIAKVWLGFSNYLGVVMNFVLMFIIFHCILIPLAGLQRLFGNNQIRRKTTGNSYFLQRKHLYTGKDIDNPW</sequence>
<proteinExistence type="predicted"/>
<evidence type="ECO:0008006" key="4">
    <source>
        <dbReference type="Google" id="ProtNLM"/>
    </source>
</evidence>
<organism evidence="2 3">
    <name type="scientific">Flagellimonas aurea</name>
    <dbReference type="NCBI Taxonomy" id="2915619"/>
    <lineage>
        <taxon>Bacteria</taxon>
        <taxon>Pseudomonadati</taxon>
        <taxon>Bacteroidota</taxon>
        <taxon>Flavobacteriia</taxon>
        <taxon>Flavobacteriales</taxon>
        <taxon>Flavobacteriaceae</taxon>
        <taxon>Flagellimonas</taxon>
    </lineage>
</organism>
<keyword evidence="1" id="KW-1133">Transmembrane helix</keyword>
<feature type="transmembrane region" description="Helical" evidence="1">
    <location>
        <begin position="12"/>
        <end position="43"/>
    </location>
</feature>
<comment type="caution">
    <text evidence="2">The sequence shown here is derived from an EMBL/GenBank/DDBJ whole genome shotgun (WGS) entry which is preliminary data.</text>
</comment>
<keyword evidence="3" id="KW-1185">Reference proteome</keyword>
<accession>A0ABS3G5V1</accession>
<evidence type="ECO:0000313" key="3">
    <source>
        <dbReference type="Proteomes" id="UP000664044"/>
    </source>
</evidence>
<protein>
    <recommendedName>
        <fullName evidence="4">SxtJ</fullName>
    </recommendedName>
</protein>
<gene>
    <name evidence="2" type="ORF">J0656_12105</name>
</gene>
<keyword evidence="1" id="KW-0472">Membrane</keyword>
<feature type="transmembrane region" description="Helical" evidence="1">
    <location>
        <begin position="63"/>
        <end position="84"/>
    </location>
</feature>